<keyword evidence="3" id="KW-1185">Reference proteome</keyword>
<dbReference type="InterPro" id="IPR013783">
    <property type="entry name" value="Ig-like_fold"/>
</dbReference>
<dbReference type="Gene3D" id="2.60.40.10">
    <property type="entry name" value="Immunoglobulins"/>
    <property type="match status" value="1"/>
</dbReference>
<protein>
    <submittedName>
        <fullName evidence="2">NPCBM_assoc domain-containing protein</fullName>
    </submittedName>
</protein>
<reference evidence="2 3" key="1">
    <citation type="submission" date="2020-04" db="EMBL/GenBank/DDBJ databases">
        <authorList>
            <consortium name="Genoscope - CEA"/>
            <person name="William W."/>
        </authorList>
    </citation>
    <scope>NUCLEOTIDE SEQUENCE [LARGE SCALE GENOMIC DNA]</scope>
    <source>
        <strain evidence="2 3">SG7</strain>
    </source>
</reference>
<evidence type="ECO:0000259" key="1">
    <source>
        <dbReference type="Pfam" id="PF10633"/>
    </source>
</evidence>
<dbReference type="InterPro" id="IPR018905">
    <property type="entry name" value="A-galactase_NEW3"/>
</dbReference>
<gene>
    <name evidence="2" type="ORF">MLAUSG7_1483</name>
</gene>
<dbReference type="KEGG" id="mesg:MLAUSG7_1483"/>
<accession>A0A8D6PW74</accession>
<dbReference type="Proteomes" id="UP000679213">
    <property type="component" value="Chromosome I"/>
</dbReference>
<sequence>MRNILILIFIILLCSNINVGVSLNNITTLNISNSTIENFSNISKFSTNFSDLNNITKNLKEIDTKINNTINISKNITKNENKKYIHYLIVLVKGYKVIVKTNGMPYGFANNISLKFVKINNGTYIISPIILNVPIKIYAKFSNETLNKTIILNYTKIENHYLNVSFNNFKLIVKTNGKLFAKYKDLDVNVEFKKIKKNTYIIYPLLLNTTLIVYSKFDNETLNKTIFLNYSENNSLNNLNMSIILKKVYFPSEKIIIKTNFKPNKAYIITPNNKTINLKIHKKGKYYYLSAKLNKNVILGNYSVLINGIKKTFIVDYYKINAKFNNSCIFGNVSYYYVMPKIVEYKIIPLNISKNVTVENGSFCIPINLTEGNYTVILKCGNAITKIMIKIKNLSLKVPKFAFVGNKIRIFANFKPKNAKLITSYKNITLNFSKFNKEEYVSTFKANNTGVYKIIVDNIMKEVYVDNYSINVSLNGSKIVGNISWKYIPPKYINYTIIPQNITKSIKINNSNFIIKFPKNTEKVIIYCGNVNKTILIKSIKQLENISDSKTIIIPYENKTYKINISINKGKFKELKFIEGRILLIINNLSVGDSVNLTVKLPFKIPEGMYIYYWKKINNKTVLINYTIGKDRRTIIFKLKDGGELDEDRRKNGIIIDPFKFYIPKYNVKTEFKNNKTGILYVKDLEGNELYNITVTTNKGKLDYLKFVNKNNIPVKININLPLNLIKFKISNISKGEKVNVSIVYQYSNISSITNSNIRRSNLSYLDNFTINTSLLKLVYYKFNPNNLLWKKYPAIIKIYRNKIVVNLTLEDGKFGDDDNKTNAIIEDDGGVGWVGYYNVWDVAIGSNVHQQVHTYWLYVPKGINNFSFGVYDGDGFIVNIYYPNGTLYTTLNESANNNWNYTLIYTNGSFGFWKIVINNTLSPVSAYNIYSLNISGSNSLDLKVNTTYVINGTTYYGTPNATLLSYGSTVTSSYHDFYVYATSDFNIAIFDPDNLNGSINFFGIITLPITQNRLKVSVYYPNGTLYYSFYPYDNTLSLFNENDNPIWIIQNISIHGQTGWWRIELTQEQDYDDDGLGNNQIILATNLSGGLWFKIPIPPSSADSGTATICRNYQTNMVHRYYVIVPYGTSNFTVGIYDGDGLIVNVSYPNGTWYGSYIAPNNAQAGEPPNYFLINTSNVYGWWIVDIFESSWSSTNGNYYSLLTINSPVLKLNKTYLINGSTYYGTPDAMIVGDDTTNLGNKTWYISTPKGLSSFNLSIYDGDGAINVSIYLPNGTKYKEFTAYGNESWYNYIVNVTNPNQNYGVWKIFVHEIRNYDDYITGGNVYRIATTTKTGILSGNPRYNLSIVNVSTKTLVNISETFNMTVYVKNTGTMDLSNVSVNITLPIGWSGETYKVIPYLLPNQTVAINFTLTSPVIPGNYTLIVNTTNDYVHWNFNDYKNITITVISPIKNMNITSSISMLPQGYFISVKSFINATDVYVFWYKPNNIGVINISGNFDLNGTYNNVYWFEFNTINANETKNITITTNITTIEGLIIGVDPK</sequence>
<dbReference type="Pfam" id="PF10633">
    <property type="entry name" value="NPCBM_assoc"/>
    <property type="match status" value="1"/>
</dbReference>
<proteinExistence type="predicted"/>
<evidence type="ECO:0000313" key="2">
    <source>
        <dbReference type="EMBL" id="CAB3289909.1"/>
    </source>
</evidence>
<dbReference type="RefSeq" id="WP_214399805.1">
    <property type="nucleotide sequence ID" value="NZ_LR792632.1"/>
</dbReference>
<organism evidence="2 3">
    <name type="scientific">Methanocaldococcus lauensis</name>
    <dbReference type="NCBI Taxonomy" id="2546128"/>
    <lineage>
        <taxon>Archaea</taxon>
        <taxon>Methanobacteriati</taxon>
        <taxon>Methanobacteriota</taxon>
        <taxon>Methanomada group</taxon>
        <taxon>Methanococci</taxon>
        <taxon>Methanococcales</taxon>
        <taxon>Methanocaldococcaceae</taxon>
        <taxon>Methanocaldococcus</taxon>
    </lineage>
</organism>
<name>A0A8D6PW74_9EURY</name>
<dbReference type="InterPro" id="IPR053784">
    <property type="entry name" value="Choice_anch_U_dom"/>
</dbReference>
<evidence type="ECO:0000313" key="3">
    <source>
        <dbReference type="Proteomes" id="UP000679213"/>
    </source>
</evidence>
<dbReference type="EMBL" id="LR792632">
    <property type="protein sequence ID" value="CAB3289909.1"/>
    <property type="molecule type" value="Genomic_DNA"/>
</dbReference>
<dbReference type="GeneID" id="65884266"/>
<dbReference type="NCBIfam" id="NF041766">
    <property type="entry name" value="choice_anch_U"/>
    <property type="match status" value="2"/>
</dbReference>
<feature type="domain" description="Alpha-galactosidase NEW3" evidence="1">
    <location>
        <begin position="1362"/>
        <end position="1422"/>
    </location>
</feature>